<reference evidence="1" key="1">
    <citation type="submission" date="2014-09" db="EMBL/GenBank/DDBJ databases">
        <authorList>
            <person name="Magalhaes I.L.F."/>
            <person name="Oliveira U."/>
            <person name="Santos F.R."/>
            <person name="Vidigal T.H.D.A."/>
            <person name="Brescovit A.D."/>
            <person name="Santos A.J."/>
        </authorList>
    </citation>
    <scope>NUCLEOTIDE SEQUENCE</scope>
    <source>
        <tissue evidence="1">Shoot tissue taken approximately 20 cm above the soil surface</tissue>
    </source>
</reference>
<sequence length="29" mass="3444">MRGQFVFNVLESCYAFSTTYSMNIFFRAI</sequence>
<name>A0A0A8Y0Z7_ARUDO</name>
<evidence type="ECO:0000313" key="1">
    <source>
        <dbReference type="EMBL" id="JAD18653.1"/>
    </source>
</evidence>
<reference evidence="1" key="2">
    <citation type="journal article" date="2015" name="Data Brief">
        <title>Shoot transcriptome of the giant reed, Arundo donax.</title>
        <authorList>
            <person name="Barrero R.A."/>
            <person name="Guerrero F.D."/>
            <person name="Moolhuijzen P."/>
            <person name="Goolsby J.A."/>
            <person name="Tidwell J."/>
            <person name="Bellgard S.E."/>
            <person name="Bellgard M.I."/>
        </authorList>
    </citation>
    <scope>NUCLEOTIDE SEQUENCE</scope>
    <source>
        <tissue evidence="1">Shoot tissue taken approximately 20 cm above the soil surface</tissue>
    </source>
</reference>
<proteinExistence type="predicted"/>
<accession>A0A0A8Y0Z7</accession>
<protein>
    <submittedName>
        <fullName evidence="1">Uncharacterized protein</fullName>
    </submittedName>
</protein>
<dbReference type="EMBL" id="GBRH01279242">
    <property type="protein sequence ID" value="JAD18653.1"/>
    <property type="molecule type" value="Transcribed_RNA"/>
</dbReference>
<organism evidence="1">
    <name type="scientific">Arundo donax</name>
    <name type="common">Giant reed</name>
    <name type="synonym">Donax arundinaceus</name>
    <dbReference type="NCBI Taxonomy" id="35708"/>
    <lineage>
        <taxon>Eukaryota</taxon>
        <taxon>Viridiplantae</taxon>
        <taxon>Streptophyta</taxon>
        <taxon>Embryophyta</taxon>
        <taxon>Tracheophyta</taxon>
        <taxon>Spermatophyta</taxon>
        <taxon>Magnoliopsida</taxon>
        <taxon>Liliopsida</taxon>
        <taxon>Poales</taxon>
        <taxon>Poaceae</taxon>
        <taxon>PACMAD clade</taxon>
        <taxon>Arundinoideae</taxon>
        <taxon>Arundineae</taxon>
        <taxon>Arundo</taxon>
    </lineage>
</organism>
<dbReference type="AlphaFoldDB" id="A0A0A8Y0Z7"/>